<dbReference type="RefSeq" id="WP_189355830.1">
    <property type="nucleotide sequence ID" value="NZ_BMYU01000002.1"/>
</dbReference>
<gene>
    <name evidence="2" type="ORF">GCM10010946_08650</name>
</gene>
<keyword evidence="3" id="KW-1185">Reference proteome</keyword>
<dbReference type="EMBL" id="BMYU01000002">
    <property type="protein sequence ID" value="GGX33857.1"/>
    <property type="molecule type" value="Genomic_DNA"/>
</dbReference>
<dbReference type="Proteomes" id="UP000653343">
    <property type="component" value="Unassembled WGS sequence"/>
</dbReference>
<accession>A0ABQ2XTN3</accession>
<dbReference type="PANTHER" id="PTHR35569">
    <property type="entry name" value="CYANAMIDE HYDRATASE DDI2-RELATED"/>
    <property type="match status" value="1"/>
</dbReference>
<dbReference type="Gene3D" id="1.10.3210.10">
    <property type="entry name" value="Hypothetical protein af1432"/>
    <property type="match status" value="1"/>
</dbReference>
<proteinExistence type="predicted"/>
<reference evidence="3" key="1">
    <citation type="journal article" date="2019" name="Int. J. Syst. Evol. Microbiol.">
        <title>The Global Catalogue of Microorganisms (GCM) 10K type strain sequencing project: providing services to taxonomists for standard genome sequencing and annotation.</title>
        <authorList>
            <consortium name="The Broad Institute Genomics Platform"/>
            <consortium name="The Broad Institute Genome Sequencing Center for Infectious Disease"/>
            <person name="Wu L."/>
            <person name="Ma J."/>
        </authorList>
    </citation>
    <scope>NUCLEOTIDE SEQUENCE [LARGE SCALE GENOMIC DNA]</scope>
    <source>
        <strain evidence="3">KCTC 23917</strain>
    </source>
</reference>
<sequence>MLTNQGIGTISWLERTGGKLAWWDRLHMVYQGVQAQSAARRRSLHQQHIQMREFSELMPPDTAVTREAFALCQEISPPFLLNHCLRSYFWARLLDNDCRPFDDEAMFTACLLHDAGLCDHPSIPAHDAACFTLAGAKAAQVIALRHGWSDRRAELAAQAITLHLNIHLDNSHGKEAQMLRNGSGADVAGLGLHVLDPEQIHELVKRFPRLDMSRQMAALLKQHTQHGHCCRTGFLLQRFSFEERIRKNRYFSE</sequence>
<evidence type="ECO:0000313" key="2">
    <source>
        <dbReference type="EMBL" id="GGX33857.1"/>
    </source>
</evidence>
<dbReference type="PANTHER" id="PTHR35569:SF1">
    <property type="entry name" value="CYANAMIDE HYDRATASE DDI2-RELATED"/>
    <property type="match status" value="1"/>
</dbReference>
<dbReference type="SUPFAM" id="SSF109604">
    <property type="entry name" value="HD-domain/PDEase-like"/>
    <property type="match status" value="1"/>
</dbReference>
<dbReference type="InterPro" id="IPR006674">
    <property type="entry name" value="HD_domain"/>
</dbReference>
<comment type="caution">
    <text evidence="2">The sequence shown here is derived from an EMBL/GenBank/DDBJ whole genome shotgun (WGS) entry which is preliminary data.</text>
</comment>
<protein>
    <recommendedName>
        <fullName evidence="1">HD domain-containing protein</fullName>
    </recommendedName>
</protein>
<evidence type="ECO:0000259" key="1">
    <source>
        <dbReference type="Pfam" id="PF01966"/>
    </source>
</evidence>
<name>A0ABQ2XTN3_9BURK</name>
<dbReference type="Pfam" id="PF01966">
    <property type="entry name" value="HD"/>
    <property type="match status" value="1"/>
</dbReference>
<feature type="domain" description="HD" evidence="1">
    <location>
        <begin position="81"/>
        <end position="168"/>
    </location>
</feature>
<organism evidence="2 3">
    <name type="scientific">Undibacterium squillarum</name>
    <dbReference type="NCBI Taxonomy" id="1131567"/>
    <lineage>
        <taxon>Bacteria</taxon>
        <taxon>Pseudomonadati</taxon>
        <taxon>Pseudomonadota</taxon>
        <taxon>Betaproteobacteria</taxon>
        <taxon>Burkholderiales</taxon>
        <taxon>Oxalobacteraceae</taxon>
        <taxon>Undibacterium</taxon>
    </lineage>
</organism>
<evidence type="ECO:0000313" key="3">
    <source>
        <dbReference type="Proteomes" id="UP000653343"/>
    </source>
</evidence>